<dbReference type="Proteomes" id="UP001162060">
    <property type="component" value="Unassembled WGS sequence"/>
</dbReference>
<accession>A0AAV1UDL5</accession>
<reference evidence="2" key="1">
    <citation type="submission" date="2024-01" db="EMBL/GenBank/DDBJ databases">
        <authorList>
            <person name="Webb A."/>
        </authorList>
    </citation>
    <scope>NUCLEOTIDE SEQUENCE</scope>
    <source>
        <strain evidence="2">Pm1</strain>
    </source>
</reference>
<organism evidence="2 4">
    <name type="scientific">Peronospora matthiolae</name>
    <dbReference type="NCBI Taxonomy" id="2874970"/>
    <lineage>
        <taxon>Eukaryota</taxon>
        <taxon>Sar</taxon>
        <taxon>Stramenopiles</taxon>
        <taxon>Oomycota</taxon>
        <taxon>Peronosporomycetes</taxon>
        <taxon>Peronosporales</taxon>
        <taxon>Peronosporaceae</taxon>
        <taxon>Peronospora</taxon>
    </lineage>
</organism>
<dbReference type="EMBL" id="CAKLBY020000190">
    <property type="protein sequence ID" value="CAK7932709.1"/>
    <property type="molecule type" value="Genomic_DNA"/>
</dbReference>
<evidence type="ECO:0000313" key="2">
    <source>
        <dbReference type="EMBL" id="CAK7932709.1"/>
    </source>
</evidence>
<evidence type="ECO:0000313" key="4">
    <source>
        <dbReference type="Proteomes" id="UP001162060"/>
    </source>
</evidence>
<gene>
    <name evidence="2" type="ORF">PM001_LOCUS17859</name>
    <name evidence="3" type="ORF">PM001_LOCUS25794</name>
</gene>
<protein>
    <submittedName>
        <fullName evidence="2">Uncharacterized protein</fullName>
    </submittedName>
</protein>
<dbReference type="EMBL" id="CAKLBY020000259">
    <property type="protein sequence ID" value="CAK7940644.1"/>
    <property type="molecule type" value="Genomic_DNA"/>
</dbReference>
<feature type="compositionally biased region" description="Basic and acidic residues" evidence="1">
    <location>
        <begin position="1"/>
        <end position="54"/>
    </location>
</feature>
<feature type="region of interest" description="Disordered" evidence="1">
    <location>
        <begin position="1"/>
        <end position="83"/>
    </location>
</feature>
<proteinExistence type="predicted"/>
<dbReference type="AlphaFoldDB" id="A0AAV1UDL5"/>
<name>A0AAV1UDL5_9STRA</name>
<sequence length="102" mass="11772">MTLEHESQEIDVNHGDLQDQDQRSYDNHEDFQDQDQRSDDTHEDPQEQDQHSGADEEEEKTPVIDLTGFDSMDDEPAPGTRDHIIQKQGLVRVCHGRRTCVT</sequence>
<evidence type="ECO:0000313" key="3">
    <source>
        <dbReference type="EMBL" id="CAK7940644.1"/>
    </source>
</evidence>
<evidence type="ECO:0000256" key="1">
    <source>
        <dbReference type="SAM" id="MobiDB-lite"/>
    </source>
</evidence>
<comment type="caution">
    <text evidence="2">The sequence shown here is derived from an EMBL/GenBank/DDBJ whole genome shotgun (WGS) entry which is preliminary data.</text>
</comment>